<protein>
    <submittedName>
        <fullName evidence="1">Uncharacterized protein</fullName>
    </submittedName>
</protein>
<dbReference type="EMBL" id="ASXS01000001">
    <property type="protein sequence ID" value="EPP25053.1"/>
    <property type="molecule type" value="Genomic_DNA"/>
</dbReference>
<accession>S7IA25</accession>
<reference evidence="1 2" key="1">
    <citation type="journal article" date="2013" name="Gut Pathog.">
        <title>Evidence of a new metabolic capacity in an emerging diarrheal pathogen: lessons from the draft genomes of Vibrio fluvialis strains PG41 and I21563.</title>
        <authorList>
            <person name="Khatri I."/>
            <person name="Mahajan S."/>
            <person name="Dureja C."/>
            <person name="Subramanian S."/>
            <person name="Raychaudhuri S."/>
        </authorList>
    </citation>
    <scope>NUCLEOTIDE SEQUENCE [LARGE SCALE GENOMIC DNA]</scope>
    <source>
        <strain evidence="1 2">PG41</strain>
    </source>
</reference>
<evidence type="ECO:0000313" key="1">
    <source>
        <dbReference type="EMBL" id="EPP25053.1"/>
    </source>
</evidence>
<name>S7IA25_VIBFL</name>
<gene>
    <name evidence="1" type="ORF">L910_0202</name>
</gene>
<sequence>MILRGQAAYFSLFYNVGDDDDRPSETSSASQDLYRMQEIVQLAEKVGAVLG</sequence>
<dbReference type="AlphaFoldDB" id="S7IA25"/>
<dbReference type="Proteomes" id="UP000014854">
    <property type="component" value="Unassembled WGS sequence"/>
</dbReference>
<comment type="caution">
    <text evidence="1">The sequence shown here is derived from an EMBL/GenBank/DDBJ whole genome shotgun (WGS) entry which is preliminary data.</text>
</comment>
<proteinExistence type="predicted"/>
<dbReference type="PATRIC" id="fig|1336752.4.peg.202"/>
<organism evidence="1 2">
    <name type="scientific">Vibrio fluvialis PG41</name>
    <dbReference type="NCBI Taxonomy" id="1336752"/>
    <lineage>
        <taxon>Bacteria</taxon>
        <taxon>Pseudomonadati</taxon>
        <taxon>Pseudomonadota</taxon>
        <taxon>Gammaproteobacteria</taxon>
        <taxon>Vibrionales</taxon>
        <taxon>Vibrionaceae</taxon>
        <taxon>Vibrio</taxon>
    </lineage>
</organism>
<evidence type="ECO:0000313" key="2">
    <source>
        <dbReference type="Proteomes" id="UP000014854"/>
    </source>
</evidence>